<evidence type="ECO:0000256" key="4">
    <source>
        <dbReference type="ARBA" id="ARBA00023004"/>
    </source>
</evidence>
<dbReference type="EMBL" id="LGSR01000026">
    <property type="protein sequence ID" value="KOS17402.1"/>
    <property type="molecule type" value="Genomic_DNA"/>
</dbReference>
<dbReference type="InterPro" id="IPR036396">
    <property type="entry name" value="Cyt_P450_sf"/>
</dbReference>
<dbReference type="SUPFAM" id="SSF48264">
    <property type="entry name" value="Cytochrome P450"/>
    <property type="match status" value="1"/>
</dbReference>
<dbReference type="GO" id="GO:0016705">
    <property type="term" value="F:oxidoreductase activity, acting on paired donors, with incorporation or reduction of molecular oxygen"/>
    <property type="evidence" value="ECO:0007669"/>
    <property type="project" value="InterPro"/>
</dbReference>
<accession>A0A0M9VS77</accession>
<dbReference type="AlphaFoldDB" id="A0A0M9VS77"/>
<comment type="caution">
    <text evidence="7">The sequence shown here is derived from an EMBL/GenBank/DDBJ whole genome shotgun (WGS) entry which is preliminary data.</text>
</comment>
<keyword evidence="1 5" id="KW-0479">Metal-binding</keyword>
<proteinExistence type="predicted"/>
<organism evidence="7 8">
    <name type="scientific">Escovopsis weberi</name>
    <dbReference type="NCBI Taxonomy" id="150374"/>
    <lineage>
        <taxon>Eukaryota</taxon>
        <taxon>Fungi</taxon>
        <taxon>Dikarya</taxon>
        <taxon>Ascomycota</taxon>
        <taxon>Pezizomycotina</taxon>
        <taxon>Sordariomycetes</taxon>
        <taxon>Hypocreomycetidae</taxon>
        <taxon>Hypocreales</taxon>
        <taxon>Hypocreaceae</taxon>
        <taxon>Escovopsis</taxon>
    </lineage>
</organism>
<evidence type="ECO:0000256" key="5">
    <source>
        <dbReference type="PIRSR" id="PIRSR619791-2"/>
    </source>
</evidence>
<keyword evidence="4 5" id="KW-0408">Iron</keyword>
<protein>
    <submittedName>
        <fullName evidence="7">Linoleate 10R-lipoxygenase</fullName>
    </submittedName>
</protein>
<evidence type="ECO:0000256" key="1">
    <source>
        <dbReference type="ARBA" id="ARBA00022723"/>
    </source>
</evidence>
<dbReference type="InterPro" id="IPR034812">
    <property type="entry name" value="Ppo-like_N"/>
</dbReference>
<reference evidence="7 8" key="1">
    <citation type="submission" date="2015-07" db="EMBL/GenBank/DDBJ databases">
        <title>The genome of the fungus Escovopsis weberi, a specialized disease agent of ant agriculture.</title>
        <authorList>
            <person name="de Man T.J."/>
            <person name="Stajich J.E."/>
            <person name="Kubicek C.P."/>
            <person name="Chenthamara K."/>
            <person name="Atanasova L."/>
            <person name="Druzhinina I.S."/>
            <person name="Birnbaum S."/>
            <person name="Barribeau S.M."/>
            <person name="Teiling C."/>
            <person name="Suen G."/>
            <person name="Currie C."/>
            <person name="Gerardo N.M."/>
        </authorList>
    </citation>
    <scope>NUCLEOTIDE SEQUENCE [LARGE SCALE GENOMIC DNA]</scope>
</reference>
<dbReference type="PROSITE" id="PS50292">
    <property type="entry name" value="PEROXIDASE_3"/>
    <property type="match status" value="1"/>
</dbReference>
<dbReference type="PANTHER" id="PTHR11903">
    <property type="entry name" value="PROSTAGLANDIN G/H SYNTHASE"/>
    <property type="match status" value="1"/>
</dbReference>
<gene>
    <name evidence="7" type="ORF">ESCO_006440</name>
</gene>
<dbReference type="SUPFAM" id="SSF48113">
    <property type="entry name" value="Heme-dependent peroxidases"/>
    <property type="match status" value="1"/>
</dbReference>
<dbReference type="STRING" id="150374.A0A0M9VS77"/>
<feature type="compositionally biased region" description="Polar residues" evidence="6">
    <location>
        <begin position="1"/>
        <end position="14"/>
    </location>
</feature>
<evidence type="ECO:0000256" key="6">
    <source>
        <dbReference type="SAM" id="MobiDB-lite"/>
    </source>
</evidence>
<name>A0A0M9VS77_ESCWE</name>
<dbReference type="GO" id="GO:0004601">
    <property type="term" value="F:peroxidase activity"/>
    <property type="evidence" value="ECO:0007669"/>
    <property type="project" value="InterPro"/>
</dbReference>
<sequence>MSSNRTGTGSTKASNHGGGAREYPHGPVAPAVKKRVVKQGGLRDMYKASRRPLPTELGDGTYRTVPVRPTLMQEIASIKLSGLKTLKEIIKAKLSGEVYQDDKTMIMERTIQLVAGMPNNSKRQEALTNDFIDKLWYSLDHPPLLYMGDEFRFRQADGSNNNPLMPRLGAAGTPYSRSCQPRVVPLGALPDPEAVFEAVMARRTFTRNANNVSSILWYWATIIIHDLFSTNAADANINDASSYLDLAPLYGHSQAAQDSVRTFKDGMLKPDAFADKRLLGMPPGVCVLLVMLNRVHNHVAGRLAAINEDNRFARPAAEAEAEAWRRYDEELFQTARLVTSGLYINITLIDYVRNIINLNRVDTEWTLDPRQASGVDVGTAQGSERGVGNAVSAEFNLCYRWHSCLSEWDEEWLRTFFDELLGEDEARGEVGMRELALAMRRFAAGIPADPGACTFGGYQRGADGRFDDDDLVACIATAVEQPAGSFGARNVPRIMKPVEMMGILRGRKWHLAGLNEFRRHFGMKAYETFEDINSDPEVADALRNLYQHPDYVELYPGIVAEEAKSPMVPGVGITPTYTISRVVLSDAVALVRGDRHYTTDYTPQYLTRWGFREVDYDLKVNHGCVFHKLFLRAFPDHFRHDSVYAHYPMVIPEENRKILAALGRVDRFTFDRPRFHGRRLEMTTYGGARQVLGDEARFRVPWREVMGHLSGAGGSSSSSSKGGGPRFMEAEDRKTFERLLFRDGWRAVVRDFYARTAERLLERKAFRLNGHACVDAVRDVGNAAQTRFAAEVFNLPLKTADHPRGVLTEHELYAALAAVHMCVFRDGGGGGGGGDPVQAFALLQKTREAAGLLAARVATGLRFPGGPGRLGLFTGRGRGNVLAAWGAEALRALAAEGLGGADAAWGLVVPAAAAMVPTQGRLFAQALDWYLSPSGREHVPALSRLAGHDGSEEGVDQAETDALLLGYALEGVRMAGAFGLETVAAGTDTVAEDDGRRVNVNAGDRVYVSFAAAGMDPARFPSPERVDPRRPVDAYVQVCAGTHSVLGREACLIGLVELFRAVFRRKNLRRVPGAQGELKTVARAEGGDGVMYLTEDGGTLSPFPQSMKVMWDA</sequence>
<dbReference type="GO" id="GO:0051213">
    <property type="term" value="F:dioxygenase activity"/>
    <property type="evidence" value="ECO:0007669"/>
    <property type="project" value="UniProtKB-KW"/>
</dbReference>
<dbReference type="GO" id="GO:0006979">
    <property type="term" value="P:response to oxidative stress"/>
    <property type="evidence" value="ECO:0007669"/>
    <property type="project" value="InterPro"/>
</dbReference>
<dbReference type="Pfam" id="PF03098">
    <property type="entry name" value="An_peroxidase"/>
    <property type="match status" value="3"/>
</dbReference>
<dbReference type="CDD" id="cd09817">
    <property type="entry name" value="linoleate_diol_synthase_like"/>
    <property type="match status" value="1"/>
</dbReference>
<dbReference type="Gene3D" id="1.10.640.10">
    <property type="entry name" value="Haem peroxidase domain superfamily, animal type"/>
    <property type="match status" value="1"/>
</dbReference>
<evidence type="ECO:0000313" key="8">
    <source>
        <dbReference type="Proteomes" id="UP000053831"/>
    </source>
</evidence>
<dbReference type="InterPro" id="IPR037120">
    <property type="entry name" value="Haem_peroxidase_sf_animal"/>
</dbReference>
<keyword evidence="2" id="KW-0223">Dioxygenase</keyword>
<dbReference type="PRINTS" id="PR00457">
    <property type="entry name" value="ANPEROXIDASE"/>
</dbReference>
<dbReference type="CDD" id="cd20612">
    <property type="entry name" value="CYP_LDS-like_C"/>
    <property type="match status" value="1"/>
</dbReference>
<dbReference type="InterPro" id="IPR019791">
    <property type="entry name" value="Haem_peroxidase_animal"/>
</dbReference>
<keyword evidence="5" id="KW-0349">Heme</keyword>
<dbReference type="Proteomes" id="UP000053831">
    <property type="component" value="Unassembled WGS sequence"/>
</dbReference>
<keyword evidence="8" id="KW-1185">Reference proteome</keyword>
<evidence type="ECO:0000256" key="3">
    <source>
        <dbReference type="ARBA" id="ARBA00023002"/>
    </source>
</evidence>
<feature type="region of interest" description="Disordered" evidence="6">
    <location>
        <begin position="1"/>
        <end position="29"/>
    </location>
</feature>
<evidence type="ECO:0000313" key="7">
    <source>
        <dbReference type="EMBL" id="KOS17402.1"/>
    </source>
</evidence>
<dbReference type="InterPro" id="IPR010255">
    <property type="entry name" value="Haem_peroxidase_sf"/>
</dbReference>
<dbReference type="PANTHER" id="PTHR11903:SF13">
    <property type="entry name" value="LINOLEATE 10R-LIPOXYGENASE"/>
    <property type="match status" value="1"/>
</dbReference>
<keyword evidence="3" id="KW-0560">Oxidoreductase</keyword>
<feature type="binding site" description="axial binding residue" evidence="5">
    <location>
        <position position="402"/>
    </location>
    <ligand>
        <name>heme b</name>
        <dbReference type="ChEBI" id="CHEBI:60344"/>
    </ligand>
    <ligandPart>
        <name>Fe</name>
        <dbReference type="ChEBI" id="CHEBI:18248"/>
    </ligandPart>
</feature>
<dbReference type="GO" id="GO:0006631">
    <property type="term" value="P:fatty acid metabolic process"/>
    <property type="evidence" value="ECO:0007669"/>
    <property type="project" value="UniProtKB-ARBA"/>
</dbReference>
<dbReference type="Gene3D" id="1.10.630.10">
    <property type="entry name" value="Cytochrome P450"/>
    <property type="match status" value="1"/>
</dbReference>
<dbReference type="GO" id="GO:0020037">
    <property type="term" value="F:heme binding"/>
    <property type="evidence" value="ECO:0007669"/>
    <property type="project" value="InterPro"/>
</dbReference>
<dbReference type="OrthoDB" id="823504at2759"/>
<dbReference type="InterPro" id="IPR050783">
    <property type="entry name" value="Oxylipin_biosynth_metab"/>
</dbReference>
<dbReference type="GO" id="GO:0004497">
    <property type="term" value="F:monooxygenase activity"/>
    <property type="evidence" value="ECO:0007669"/>
    <property type="project" value="InterPro"/>
</dbReference>
<dbReference type="GO" id="GO:0005506">
    <property type="term" value="F:iron ion binding"/>
    <property type="evidence" value="ECO:0007669"/>
    <property type="project" value="InterPro"/>
</dbReference>
<evidence type="ECO:0000256" key="2">
    <source>
        <dbReference type="ARBA" id="ARBA00022964"/>
    </source>
</evidence>